<dbReference type="InterPro" id="IPR006311">
    <property type="entry name" value="TAT_signal"/>
</dbReference>
<dbReference type="SUPFAM" id="SSF55846">
    <property type="entry name" value="N-acetylmuramoyl-L-alanine amidase-like"/>
    <property type="match status" value="1"/>
</dbReference>
<comment type="caution">
    <text evidence="5">The sequence shown here is derived from an EMBL/GenBank/DDBJ whole genome shotgun (WGS) entry which is preliminary data.</text>
</comment>
<dbReference type="SMART" id="SM00701">
    <property type="entry name" value="PGRP"/>
    <property type="match status" value="1"/>
</dbReference>
<dbReference type="InterPro" id="IPR036505">
    <property type="entry name" value="Amidase/PGRP_sf"/>
</dbReference>
<dbReference type="EMBL" id="PVZC01000003">
    <property type="protein sequence ID" value="PRX99539.1"/>
    <property type="molecule type" value="Genomic_DNA"/>
</dbReference>
<dbReference type="InterPro" id="IPR006619">
    <property type="entry name" value="PGRP_domain_met/bac"/>
</dbReference>
<dbReference type="OrthoDB" id="514320at2"/>
<keyword evidence="6" id="KW-1185">Reference proteome</keyword>
<sequence>MSHHEFGHADRRTLLRNAVLVTGGALLVGPGGVLAPAGAAAAAEPRVRTRADWGARPPTTAATVLDSRPAHIVVHHTATANQSDTSWAAAAALSRRIQDHHMDGNGWADAGQQLTISRGGHIMEGRNRSLEAVRSGRHVVGAHVANHNATALGIENEGTYTSATPPGAMFDALVETCVWLCRSYRLDPHSAIRGHRDFNATACPGDELYAMLPRLRERTASGLAERGVRIERAAPLPAADRPGFPDLSRVTDGGPRVRPFQHGPTIGPRDLGR</sequence>
<gene>
    <name evidence="5" type="ORF">CLV72_103140</name>
</gene>
<feature type="region of interest" description="Disordered" evidence="2">
    <location>
        <begin position="234"/>
        <end position="273"/>
    </location>
</feature>
<comment type="similarity">
    <text evidence="1">Belongs to the N-acetylmuramoyl-L-alanine amidase 2 family.</text>
</comment>
<dbReference type="RefSeq" id="WP_106244145.1">
    <property type="nucleotide sequence ID" value="NZ_PVZC01000003.1"/>
</dbReference>
<dbReference type="GO" id="GO:0008745">
    <property type="term" value="F:N-acetylmuramoyl-L-alanine amidase activity"/>
    <property type="evidence" value="ECO:0007669"/>
    <property type="project" value="InterPro"/>
</dbReference>
<dbReference type="InterPro" id="IPR002502">
    <property type="entry name" value="Amidase_domain"/>
</dbReference>
<dbReference type="InterPro" id="IPR015510">
    <property type="entry name" value="PGRP"/>
</dbReference>
<name>A0A2T0Q6S7_9ACTN</name>
<dbReference type="Pfam" id="PF01510">
    <property type="entry name" value="Amidase_2"/>
    <property type="match status" value="1"/>
</dbReference>
<proteinExistence type="inferred from homology"/>
<dbReference type="PANTHER" id="PTHR11022:SF41">
    <property type="entry name" value="PEPTIDOGLYCAN-RECOGNITION PROTEIN LC-RELATED"/>
    <property type="match status" value="1"/>
</dbReference>
<dbReference type="GO" id="GO:0009253">
    <property type="term" value="P:peptidoglycan catabolic process"/>
    <property type="evidence" value="ECO:0007669"/>
    <property type="project" value="InterPro"/>
</dbReference>
<evidence type="ECO:0000259" key="3">
    <source>
        <dbReference type="SMART" id="SM00644"/>
    </source>
</evidence>
<dbReference type="CDD" id="cd06583">
    <property type="entry name" value="PGRP"/>
    <property type="match status" value="1"/>
</dbReference>
<dbReference type="PANTHER" id="PTHR11022">
    <property type="entry name" value="PEPTIDOGLYCAN RECOGNITION PROTEIN"/>
    <property type="match status" value="1"/>
</dbReference>
<evidence type="ECO:0000256" key="2">
    <source>
        <dbReference type="SAM" id="MobiDB-lite"/>
    </source>
</evidence>
<protein>
    <submittedName>
        <fullName evidence="5">N-acetylmuramoyl-L-alanine amidase</fullName>
    </submittedName>
</protein>
<accession>A0A2T0Q6S7</accession>
<reference evidence="5 6" key="1">
    <citation type="submission" date="2018-03" db="EMBL/GenBank/DDBJ databases">
        <title>Genomic Encyclopedia of Archaeal and Bacterial Type Strains, Phase II (KMG-II): from individual species to whole genera.</title>
        <authorList>
            <person name="Goeker M."/>
        </authorList>
    </citation>
    <scope>NUCLEOTIDE SEQUENCE [LARGE SCALE GENOMIC DNA]</scope>
    <source>
        <strain evidence="5 6">DSM 45601</strain>
    </source>
</reference>
<dbReference type="PROSITE" id="PS51318">
    <property type="entry name" value="TAT"/>
    <property type="match status" value="1"/>
</dbReference>
<dbReference type="AlphaFoldDB" id="A0A2T0Q6S7"/>
<feature type="domain" description="N-acetylmuramoyl-L-alanine amidase" evidence="3">
    <location>
        <begin position="62"/>
        <end position="205"/>
    </location>
</feature>
<dbReference type="Gene3D" id="3.40.80.10">
    <property type="entry name" value="Peptidoglycan recognition protein-like"/>
    <property type="match status" value="1"/>
</dbReference>
<evidence type="ECO:0000256" key="1">
    <source>
        <dbReference type="ARBA" id="ARBA00007553"/>
    </source>
</evidence>
<dbReference type="GO" id="GO:0008270">
    <property type="term" value="F:zinc ion binding"/>
    <property type="evidence" value="ECO:0007669"/>
    <property type="project" value="InterPro"/>
</dbReference>
<organism evidence="5 6">
    <name type="scientific">Allonocardiopsis opalescens</name>
    <dbReference type="NCBI Taxonomy" id="1144618"/>
    <lineage>
        <taxon>Bacteria</taxon>
        <taxon>Bacillati</taxon>
        <taxon>Actinomycetota</taxon>
        <taxon>Actinomycetes</taxon>
        <taxon>Streptosporangiales</taxon>
        <taxon>Allonocardiopsis</taxon>
    </lineage>
</organism>
<dbReference type="Proteomes" id="UP000237846">
    <property type="component" value="Unassembled WGS sequence"/>
</dbReference>
<evidence type="ECO:0000313" key="5">
    <source>
        <dbReference type="EMBL" id="PRX99539.1"/>
    </source>
</evidence>
<evidence type="ECO:0000313" key="6">
    <source>
        <dbReference type="Proteomes" id="UP000237846"/>
    </source>
</evidence>
<evidence type="ECO:0000259" key="4">
    <source>
        <dbReference type="SMART" id="SM00701"/>
    </source>
</evidence>
<dbReference type="SMART" id="SM00644">
    <property type="entry name" value="Ami_2"/>
    <property type="match status" value="1"/>
</dbReference>
<feature type="domain" description="Peptidoglycan recognition protein family" evidence="4">
    <location>
        <begin position="45"/>
        <end position="199"/>
    </location>
</feature>